<dbReference type="WBParaSite" id="ES5_v2.g13710.t1">
    <property type="protein sequence ID" value="ES5_v2.g13710.t1"/>
    <property type="gene ID" value="ES5_v2.g13710"/>
</dbReference>
<name>A0AC34FA66_9BILA</name>
<evidence type="ECO:0000313" key="1">
    <source>
        <dbReference type="Proteomes" id="UP000887579"/>
    </source>
</evidence>
<dbReference type="Proteomes" id="UP000887579">
    <property type="component" value="Unplaced"/>
</dbReference>
<sequence>MTFEFRNGCKDGTGLDYVSELHYSHNVSALIGPNCSEDIDCVSKLVTIWKLPVITYAASVKNEKRASPVSRIAPTTANTLCDSIITIMNELNMQQTVLFYNAGDTNVVSQALYLNKLLNNNNIQSRNFELQSTNTTWPEFQNTVNIEDVQRFTRVIILLMGDSLDENVIVLQHLRRAGITAADYVIFLPWINEDPDKSYPWLER</sequence>
<protein>
    <submittedName>
        <fullName evidence="2">Receptor ligand binding region domain-containing protein</fullName>
    </submittedName>
</protein>
<accession>A0AC34FA66</accession>
<organism evidence="1 2">
    <name type="scientific">Panagrolaimus sp. ES5</name>
    <dbReference type="NCBI Taxonomy" id="591445"/>
    <lineage>
        <taxon>Eukaryota</taxon>
        <taxon>Metazoa</taxon>
        <taxon>Ecdysozoa</taxon>
        <taxon>Nematoda</taxon>
        <taxon>Chromadorea</taxon>
        <taxon>Rhabditida</taxon>
        <taxon>Tylenchina</taxon>
        <taxon>Panagrolaimomorpha</taxon>
        <taxon>Panagrolaimoidea</taxon>
        <taxon>Panagrolaimidae</taxon>
        <taxon>Panagrolaimus</taxon>
    </lineage>
</organism>
<proteinExistence type="predicted"/>
<evidence type="ECO:0000313" key="2">
    <source>
        <dbReference type="WBParaSite" id="ES5_v2.g13710.t1"/>
    </source>
</evidence>
<reference evidence="2" key="1">
    <citation type="submission" date="2022-11" db="UniProtKB">
        <authorList>
            <consortium name="WormBaseParasite"/>
        </authorList>
    </citation>
    <scope>IDENTIFICATION</scope>
</reference>